<comment type="caution">
    <text evidence="8">The sequence shown here is derived from an EMBL/GenBank/DDBJ whole genome shotgun (WGS) entry which is preliminary data.</text>
</comment>
<evidence type="ECO:0000256" key="2">
    <source>
        <dbReference type="ARBA" id="ARBA00009540"/>
    </source>
</evidence>
<dbReference type="PANTHER" id="PTHR23354:SF62">
    <property type="entry name" value="MUSTARD, ISOFORM V"/>
    <property type="match status" value="1"/>
</dbReference>
<evidence type="ECO:0000256" key="6">
    <source>
        <dbReference type="SAM" id="MobiDB-lite"/>
    </source>
</evidence>
<comment type="function">
    <text evidence="4">May be involved in protection from oxidative damage.</text>
</comment>
<dbReference type="PROSITE" id="PS51886">
    <property type="entry name" value="TLDC"/>
    <property type="match status" value="1"/>
</dbReference>
<dbReference type="Proteomes" id="UP000053831">
    <property type="component" value="Unassembled WGS sequence"/>
</dbReference>
<evidence type="ECO:0000256" key="3">
    <source>
        <dbReference type="ARBA" id="ARBA00023128"/>
    </source>
</evidence>
<evidence type="ECO:0000313" key="8">
    <source>
        <dbReference type="EMBL" id="KOS18144.1"/>
    </source>
</evidence>
<comment type="similarity">
    <text evidence="2">Belongs to the OXR1 family.</text>
</comment>
<evidence type="ECO:0000313" key="9">
    <source>
        <dbReference type="Proteomes" id="UP000053831"/>
    </source>
</evidence>
<dbReference type="SMART" id="SM00584">
    <property type="entry name" value="TLDc"/>
    <property type="match status" value="1"/>
</dbReference>
<feature type="compositionally biased region" description="Acidic residues" evidence="6">
    <location>
        <begin position="196"/>
        <end position="205"/>
    </location>
</feature>
<keyword evidence="9" id="KW-1185">Reference proteome</keyword>
<protein>
    <recommendedName>
        <fullName evidence="5">Oxidation resistance protein 1</fullName>
    </recommendedName>
</protein>
<proteinExistence type="inferred from homology"/>
<dbReference type="AlphaFoldDB" id="A0A0M8N0N5"/>
<evidence type="ECO:0000256" key="4">
    <source>
        <dbReference type="ARBA" id="ARBA00037112"/>
    </source>
</evidence>
<accession>A0A0M8N0N5</accession>
<sequence>MWTGLIRRFSSEGETLDPYARGPSEHAIPGPLRAADADAAAAAFARPRGRIPSPFIPPPLDPVVLHGYKDSTPRSSRLLTPLVAEEIRTMVPERLRITEDWSLIYSLEQNGASLATLYQKCRHYAGMRVGFVLVVCDHEGATFGAYLSDYPHPAPSYFGNGECFLWRASPLTPLPSPHPLRHAAPPGPTDRRGADTDTDTDTDINADADAEADTDEDEDAHAHEDPAAASMGIRFKAFPYSGLNDYYINCETGFLSVGSGGGHYGLWLDDSLDVGHSSTCETFGNEPLSDAGHKFRVIGLELWVLGAS</sequence>
<evidence type="ECO:0000256" key="1">
    <source>
        <dbReference type="ARBA" id="ARBA00004173"/>
    </source>
</evidence>
<dbReference type="GO" id="GO:0006979">
    <property type="term" value="P:response to oxidative stress"/>
    <property type="evidence" value="ECO:0007669"/>
    <property type="project" value="TreeGrafter"/>
</dbReference>
<organism evidence="8 9">
    <name type="scientific">Escovopsis weberi</name>
    <dbReference type="NCBI Taxonomy" id="150374"/>
    <lineage>
        <taxon>Eukaryota</taxon>
        <taxon>Fungi</taxon>
        <taxon>Dikarya</taxon>
        <taxon>Ascomycota</taxon>
        <taxon>Pezizomycotina</taxon>
        <taxon>Sordariomycetes</taxon>
        <taxon>Hypocreomycetidae</taxon>
        <taxon>Hypocreales</taxon>
        <taxon>Hypocreaceae</taxon>
        <taxon>Escovopsis</taxon>
    </lineage>
</organism>
<keyword evidence="3" id="KW-0496">Mitochondrion</keyword>
<dbReference type="EMBL" id="LGSR01000022">
    <property type="protein sequence ID" value="KOS18144.1"/>
    <property type="molecule type" value="Genomic_DNA"/>
</dbReference>
<gene>
    <name evidence="8" type="ORF">ESCO_002591</name>
</gene>
<dbReference type="STRING" id="150374.A0A0M8N0N5"/>
<reference evidence="8 9" key="1">
    <citation type="submission" date="2015-07" db="EMBL/GenBank/DDBJ databases">
        <title>The genome of the fungus Escovopsis weberi, a specialized disease agent of ant agriculture.</title>
        <authorList>
            <person name="de Man T.J."/>
            <person name="Stajich J.E."/>
            <person name="Kubicek C.P."/>
            <person name="Chenthamara K."/>
            <person name="Atanasova L."/>
            <person name="Druzhinina I.S."/>
            <person name="Birnbaum S."/>
            <person name="Barribeau S.M."/>
            <person name="Teiling C."/>
            <person name="Suen G."/>
            <person name="Currie C."/>
            <person name="Gerardo N.M."/>
        </authorList>
    </citation>
    <scope>NUCLEOTIDE SEQUENCE [LARGE SCALE GENOMIC DNA]</scope>
</reference>
<dbReference type="GO" id="GO:0005634">
    <property type="term" value="C:nucleus"/>
    <property type="evidence" value="ECO:0007669"/>
    <property type="project" value="TreeGrafter"/>
</dbReference>
<comment type="subcellular location">
    <subcellularLocation>
        <location evidence="1">Mitochondrion</location>
    </subcellularLocation>
</comment>
<dbReference type="InterPro" id="IPR006571">
    <property type="entry name" value="TLDc_dom"/>
</dbReference>
<evidence type="ECO:0000259" key="7">
    <source>
        <dbReference type="PROSITE" id="PS51886"/>
    </source>
</evidence>
<feature type="domain" description="TLDc" evidence="7">
    <location>
        <begin position="77"/>
        <end position="306"/>
    </location>
</feature>
<dbReference type="GO" id="GO:0005739">
    <property type="term" value="C:mitochondrion"/>
    <property type="evidence" value="ECO:0007669"/>
    <property type="project" value="UniProtKB-SubCell"/>
</dbReference>
<dbReference type="OrthoDB" id="26679at2759"/>
<dbReference type="Pfam" id="PF07534">
    <property type="entry name" value="TLD"/>
    <property type="match status" value="2"/>
</dbReference>
<feature type="region of interest" description="Disordered" evidence="6">
    <location>
        <begin position="176"/>
        <end position="205"/>
    </location>
</feature>
<dbReference type="PANTHER" id="PTHR23354">
    <property type="entry name" value="NUCLEOLAR PROTEIN 7/ESTROGEN RECEPTOR COACTIVATOR-RELATED"/>
    <property type="match status" value="1"/>
</dbReference>
<evidence type="ECO:0000256" key="5">
    <source>
        <dbReference type="ARBA" id="ARBA00040604"/>
    </source>
</evidence>
<name>A0A0M8N0N5_ESCWE</name>